<evidence type="ECO:0000256" key="8">
    <source>
        <dbReference type="ARBA" id="ARBA00023008"/>
    </source>
</evidence>
<comment type="catalytic activity">
    <reaction evidence="11">
        <text>S-methyl-5'-thioadenosine + phosphate = 5-(methylsulfanyl)-alpha-D-ribose 1-phosphate + adenine</text>
        <dbReference type="Rhea" id="RHEA:11852"/>
        <dbReference type="ChEBI" id="CHEBI:16708"/>
        <dbReference type="ChEBI" id="CHEBI:17509"/>
        <dbReference type="ChEBI" id="CHEBI:43474"/>
        <dbReference type="ChEBI" id="CHEBI:58533"/>
        <dbReference type="EC" id="2.4.2.28"/>
    </reaction>
    <physiologicalReaction direction="left-to-right" evidence="11">
        <dbReference type="Rhea" id="RHEA:11853"/>
    </physiologicalReaction>
</comment>
<protein>
    <recommendedName>
        <fullName evidence="14">Laccase domain-containing protein</fullName>
    </recommendedName>
</protein>
<keyword evidence="6" id="KW-0378">Hydrolase</keyword>
<keyword evidence="5" id="KW-0479">Metal-binding</keyword>
<dbReference type="PANTHER" id="PTHR30616">
    <property type="entry name" value="UNCHARACTERIZED PROTEIN YFIH"/>
    <property type="match status" value="1"/>
</dbReference>
<evidence type="ECO:0008006" key="14">
    <source>
        <dbReference type="Google" id="ProtNLM"/>
    </source>
</evidence>
<comment type="catalytic activity">
    <reaction evidence="1">
        <text>inosine + phosphate = alpha-D-ribose 1-phosphate + hypoxanthine</text>
        <dbReference type="Rhea" id="RHEA:27646"/>
        <dbReference type="ChEBI" id="CHEBI:17368"/>
        <dbReference type="ChEBI" id="CHEBI:17596"/>
        <dbReference type="ChEBI" id="CHEBI:43474"/>
        <dbReference type="ChEBI" id="CHEBI:57720"/>
        <dbReference type="EC" id="2.4.2.1"/>
    </reaction>
    <physiologicalReaction direction="left-to-right" evidence="1">
        <dbReference type="Rhea" id="RHEA:27647"/>
    </physiologicalReaction>
</comment>
<dbReference type="InterPro" id="IPR003730">
    <property type="entry name" value="Cu_polyphenol_OxRdtase"/>
</dbReference>
<comment type="function">
    <text evidence="2">Purine nucleoside enzyme that catalyzes the phosphorolysis of adenosine and inosine nucleosides, yielding D-ribose 1-phosphate and the respective free bases, adenine and hypoxanthine. Also catalyzes the phosphorolysis of S-methyl-5'-thioadenosine into adenine and S-methyl-5-thio-alpha-D-ribose 1-phosphate. Also has adenosine deaminase activity.</text>
</comment>
<keyword evidence="4" id="KW-0808">Transferase</keyword>
<organism evidence="12 13">
    <name type="scientific">Arthrobacter crystallopoietes BAB-32</name>
    <dbReference type="NCBI Taxonomy" id="1246476"/>
    <lineage>
        <taxon>Bacteria</taxon>
        <taxon>Bacillati</taxon>
        <taxon>Actinomycetota</taxon>
        <taxon>Actinomycetes</taxon>
        <taxon>Micrococcales</taxon>
        <taxon>Micrococcaceae</taxon>
        <taxon>Crystallibacter</taxon>
    </lineage>
</organism>
<evidence type="ECO:0000256" key="11">
    <source>
        <dbReference type="ARBA" id="ARBA00049893"/>
    </source>
</evidence>
<evidence type="ECO:0000256" key="2">
    <source>
        <dbReference type="ARBA" id="ARBA00003215"/>
    </source>
</evidence>
<name>N1V0K4_9MICC</name>
<keyword evidence="13" id="KW-1185">Reference proteome</keyword>
<evidence type="ECO:0000256" key="9">
    <source>
        <dbReference type="ARBA" id="ARBA00047989"/>
    </source>
</evidence>
<evidence type="ECO:0000313" key="13">
    <source>
        <dbReference type="Proteomes" id="UP000010729"/>
    </source>
</evidence>
<dbReference type="OrthoDB" id="4279at2"/>
<dbReference type="GO" id="GO:0016787">
    <property type="term" value="F:hydrolase activity"/>
    <property type="evidence" value="ECO:0007669"/>
    <property type="project" value="UniProtKB-KW"/>
</dbReference>
<dbReference type="CDD" id="cd16833">
    <property type="entry name" value="YfiH"/>
    <property type="match status" value="1"/>
</dbReference>
<dbReference type="Proteomes" id="UP000010729">
    <property type="component" value="Unassembled WGS sequence"/>
</dbReference>
<dbReference type="GO" id="GO:0017061">
    <property type="term" value="F:S-methyl-5-thioadenosine phosphorylase activity"/>
    <property type="evidence" value="ECO:0007669"/>
    <property type="project" value="UniProtKB-EC"/>
</dbReference>
<evidence type="ECO:0000256" key="10">
    <source>
        <dbReference type="ARBA" id="ARBA00048968"/>
    </source>
</evidence>
<proteinExistence type="inferred from homology"/>
<dbReference type="InterPro" id="IPR038371">
    <property type="entry name" value="Cu_polyphenol_OxRdtase_sf"/>
</dbReference>
<keyword evidence="7" id="KW-0862">Zinc</keyword>
<dbReference type="AlphaFoldDB" id="N1V0K4"/>
<evidence type="ECO:0000256" key="1">
    <source>
        <dbReference type="ARBA" id="ARBA00000553"/>
    </source>
</evidence>
<evidence type="ECO:0000256" key="4">
    <source>
        <dbReference type="ARBA" id="ARBA00022679"/>
    </source>
</evidence>
<evidence type="ECO:0000256" key="3">
    <source>
        <dbReference type="ARBA" id="ARBA00007353"/>
    </source>
</evidence>
<comment type="caution">
    <text evidence="12">The sequence shown here is derived from an EMBL/GenBank/DDBJ whole genome shotgun (WGS) entry which is preliminary data.</text>
</comment>
<evidence type="ECO:0000256" key="5">
    <source>
        <dbReference type="ARBA" id="ARBA00022723"/>
    </source>
</evidence>
<comment type="similarity">
    <text evidence="3">Belongs to the purine nucleoside phosphorylase YfiH/LACC1 family.</text>
</comment>
<dbReference type="PANTHER" id="PTHR30616:SF2">
    <property type="entry name" value="PURINE NUCLEOSIDE PHOSPHORYLASE LACC1"/>
    <property type="match status" value="1"/>
</dbReference>
<dbReference type="RefSeq" id="WP_005266140.1">
    <property type="nucleotide sequence ID" value="NZ_ANPE02000017.1"/>
</dbReference>
<comment type="catalytic activity">
    <reaction evidence="10">
        <text>adenosine + phosphate = alpha-D-ribose 1-phosphate + adenine</text>
        <dbReference type="Rhea" id="RHEA:27642"/>
        <dbReference type="ChEBI" id="CHEBI:16335"/>
        <dbReference type="ChEBI" id="CHEBI:16708"/>
        <dbReference type="ChEBI" id="CHEBI:43474"/>
        <dbReference type="ChEBI" id="CHEBI:57720"/>
        <dbReference type="EC" id="2.4.2.1"/>
    </reaction>
    <physiologicalReaction direction="left-to-right" evidence="10">
        <dbReference type="Rhea" id="RHEA:27643"/>
    </physiologicalReaction>
</comment>
<dbReference type="InterPro" id="IPR011324">
    <property type="entry name" value="Cytotoxic_necrot_fac-like_cat"/>
</dbReference>
<dbReference type="Pfam" id="PF02578">
    <property type="entry name" value="Cu-oxidase_4"/>
    <property type="match status" value="1"/>
</dbReference>
<evidence type="ECO:0000256" key="7">
    <source>
        <dbReference type="ARBA" id="ARBA00022833"/>
    </source>
</evidence>
<dbReference type="SUPFAM" id="SSF64438">
    <property type="entry name" value="CNF1/YfiH-like putative cysteine hydrolases"/>
    <property type="match status" value="1"/>
</dbReference>
<sequence>MALEQLAPAGFWWREQVDDGVWVAFTSRSAGNLALHVNDDPEAVHSRRKALEAALGLVHEPLRFMNQVHSAHVGTARPSEPTEGPDGLDALVAPAGDVPLAVMVADCLPVVFAAKTPRGYATAVAHAGRRGLLDGILANTVKRLEAAGGSRLQAWIGPSICGRCYEVPEAMMEEAGAIMPELKARTSWGTPALDLPAGAEGQLASLGVRATRVAGCTLEEPELFSYRGDKGTGRFAGLVWKDV</sequence>
<evidence type="ECO:0000256" key="6">
    <source>
        <dbReference type="ARBA" id="ARBA00022801"/>
    </source>
</evidence>
<keyword evidence="8" id="KW-0186">Copper</keyword>
<evidence type="ECO:0000313" key="12">
    <source>
        <dbReference type="EMBL" id="EMY36186.1"/>
    </source>
</evidence>
<comment type="catalytic activity">
    <reaction evidence="9">
        <text>adenosine + H2O + H(+) = inosine + NH4(+)</text>
        <dbReference type="Rhea" id="RHEA:24408"/>
        <dbReference type="ChEBI" id="CHEBI:15377"/>
        <dbReference type="ChEBI" id="CHEBI:15378"/>
        <dbReference type="ChEBI" id="CHEBI:16335"/>
        <dbReference type="ChEBI" id="CHEBI:17596"/>
        <dbReference type="ChEBI" id="CHEBI:28938"/>
        <dbReference type="EC" id="3.5.4.4"/>
    </reaction>
    <physiologicalReaction direction="left-to-right" evidence="9">
        <dbReference type="Rhea" id="RHEA:24409"/>
    </physiologicalReaction>
</comment>
<dbReference type="Gene3D" id="3.60.140.10">
    <property type="entry name" value="CNF1/YfiH-like putative cysteine hydrolases"/>
    <property type="match status" value="1"/>
</dbReference>
<reference evidence="12 13" key="1">
    <citation type="journal article" date="2013" name="Genome Announc.">
        <title>Draft Genome Sequence of Arthrobacter crystallopoietes Strain BAB-32, Revealing Genes for Bioremediation.</title>
        <authorList>
            <person name="Joshi M.N."/>
            <person name="Pandit A.S."/>
            <person name="Sharma A."/>
            <person name="Pandya R.V."/>
            <person name="Desai S.M."/>
            <person name="Saxena A.K."/>
            <person name="Bagatharia S.B."/>
        </authorList>
    </citation>
    <scope>NUCLEOTIDE SEQUENCE [LARGE SCALE GENOMIC DNA]</scope>
    <source>
        <strain evidence="12 13">BAB-32</strain>
    </source>
</reference>
<dbReference type="GO" id="GO:0005507">
    <property type="term" value="F:copper ion binding"/>
    <property type="evidence" value="ECO:0007669"/>
    <property type="project" value="TreeGrafter"/>
</dbReference>
<dbReference type="EMBL" id="ANPE02000017">
    <property type="protein sequence ID" value="EMY36186.1"/>
    <property type="molecule type" value="Genomic_DNA"/>
</dbReference>
<accession>N1V0K4</accession>
<gene>
    <name evidence="12" type="ORF">D477_000410</name>
</gene>